<gene>
    <name evidence="1" type="ORF">EHS13_10740</name>
</gene>
<protein>
    <submittedName>
        <fullName evidence="1">Uncharacterized protein</fullName>
    </submittedName>
</protein>
<dbReference type="Proteomes" id="UP000426246">
    <property type="component" value="Chromosome"/>
</dbReference>
<proteinExistence type="predicted"/>
<accession>A0A6B8RI99</accession>
<evidence type="ECO:0000313" key="1">
    <source>
        <dbReference type="EMBL" id="QGQ95325.1"/>
    </source>
</evidence>
<dbReference type="KEGG" id="ppsc:EHS13_10740"/>
<dbReference type="EMBL" id="CP034235">
    <property type="protein sequence ID" value="QGQ95325.1"/>
    <property type="molecule type" value="Genomic_DNA"/>
</dbReference>
<dbReference type="RefSeq" id="WP_155700342.1">
    <property type="nucleotide sequence ID" value="NZ_CP034235.1"/>
</dbReference>
<name>A0A6B8RI99_9BACL</name>
<reference evidence="2" key="1">
    <citation type="submission" date="2018-11" db="EMBL/GenBank/DDBJ databases">
        <title>Complete genome sequence of Paenibacillus sp. ML311-T8.</title>
        <authorList>
            <person name="Nam Y.-D."/>
            <person name="Kang J."/>
            <person name="Chung W.-H."/>
            <person name="Park Y.S."/>
        </authorList>
    </citation>
    <scope>NUCLEOTIDE SEQUENCE [LARGE SCALE GENOMIC DNA]</scope>
    <source>
        <strain evidence="2">ML311-T8</strain>
    </source>
</reference>
<dbReference type="AlphaFoldDB" id="A0A6B8RI99"/>
<evidence type="ECO:0000313" key="2">
    <source>
        <dbReference type="Proteomes" id="UP000426246"/>
    </source>
</evidence>
<sequence length="152" mass="17830">MRRLPPTIEQLMRIMLVKKEQLRKTQIKRMPWKKLKATFQIAEIDNMSDHLRNIRIDRERVVVAQTLDNIGVTSIFNTKNQSHVNLLQAALGNSQQLNDLLRESSAESKLALIRNLQFLKHIPNDKRLQQLCKDLLEELGMHDEMIHLTEMI</sequence>
<organism evidence="1 2">
    <name type="scientific">Paenibacillus psychroresistens</name>
    <dbReference type="NCBI Taxonomy" id="1778678"/>
    <lineage>
        <taxon>Bacteria</taxon>
        <taxon>Bacillati</taxon>
        <taxon>Bacillota</taxon>
        <taxon>Bacilli</taxon>
        <taxon>Bacillales</taxon>
        <taxon>Paenibacillaceae</taxon>
        <taxon>Paenibacillus</taxon>
    </lineage>
</organism>
<keyword evidence="2" id="KW-1185">Reference proteome</keyword>